<keyword evidence="6 10" id="KW-0378">Hydrolase</keyword>
<proteinExistence type="inferred from homology"/>
<evidence type="ECO:0000256" key="6">
    <source>
        <dbReference type="ARBA" id="ARBA00022801"/>
    </source>
</evidence>
<accession>A0AAD9T5W2</accession>
<comment type="catalytic activity">
    <reaction evidence="9">
        <text>feruloyl-polysaccharide + H2O = ferulate + polysaccharide.</text>
        <dbReference type="EC" id="3.1.1.73"/>
    </reaction>
</comment>
<keyword evidence="8" id="KW-1015">Disulfide bond</keyword>
<keyword evidence="7" id="KW-0106">Calcium</keyword>
<comment type="similarity">
    <text evidence="1 10">Belongs to the tannase family.</text>
</comment>
<dbReference type="Proteomes" id="UP001285354">
    <property type="component" value="Unassembled WGS sequence"/>
</dbReference>
<dbReference type="InterPro" id="IPR011118">
    <property type="entry name" value="Tannase/feruloyl_esterase"/>
</dbReference>
<reference evidence="11" key="1">
    <citation type="submission" date="2023-06" db="EMBL/GenBank/DDBJ databases">
        <title>Draft genome of Marssonina rosae.</title>
        <authorList>
            <person name="Cheng Q."/>
        </authorList>
    </citation>
    <scope>NUCLEOTIDE SEQUENCE</scope>
    <source>
        <strain evidence="11">R4</strain>
    </source>
</reference>
<evidence type="ECO:0000313" key="12">
    <source>
        <dbReference type="Proteomes" id="UP001285354"/>
    </source>
</evidence>
<keyword evidence="3" id="KW-0119">Carbohydrate metabolism</keyword>
<dbReference type="PANTHER" id="PTHR33938">
    <property type="entry name" value="FERULOYL ESTERASE B-RELATED"/>
    <property type="match status" value="1"/>
</dbReference>
<keyword evidence="3" id="KW-0624">Polysaccharide degradation</keyword>
<organism evidence="11 12">
    <name type="scientific">Diplocarpon rosae</name>
    <dbReference type="NCBI Taxonomy" id="946125"/>
    <lineage>
        <taxon>Eukaryota</taxon>
        <taxon>Fungi</taxon>
        <taxon>Dikarya</taxon>
        <taxon>Ascomycota</taxon>
        <taxon>Pezizomycotina</taxon>
        <taxon>Leotiomycetes</taxon>
        <taxon>Helotiales</taxon>
        <taxon>Drepanopezizaceae</taxon>
        <taxon>Diplocarpon</taxon>
    </lineage>
</organism>
<keyword evidence="3" id="KW-0858">Xylan degradation</keyword>
<comment type="caution">
    <text evidence="11">The sequence shown here is derived from an EMBL/GenBank/DDBJ whole genome shotgun (WGS) entry which is preliminary data.</text>
</comment>
<evidence type="ECO:0000256" key="7">
    <source>
        <dbReference type="ARBA" id="ARBA00022837"/>
    </source>
</evidence>
<evidence type="ECO:0000256" key="2">
    <source>
        <dbReference type="ARBA" id="ARBA00022487"/>
    </source>
</evidence>
<evidence type="ECO:0000256" key="8">
    <source>
        <dbReference type="ARBA" id="ARBA00023157"/>
    </source>
</evidence>
<evidence type="ECO:0000256" key="5">
    <source>
        <dbReference type="ARBA" id="ARBA00022729"/>
    </source>
</evidence>
<protein>
    <recommendedName>
        <fullName evidence="10">Carboxylic ester hydrolase</fullName>
        <ecNumber evidence="10">3.1.1.-</ecNumber>
    </recommendedName>
</protein>
<dbReference type="GO" id="GO:0046872">
    <property type="term" value="F:metal ion binding"/>
    <property type="evidence" value="ECO:0007669"/>
    <property type="project" value="UniProtKB-KW"/>
</dbReference>
<feature type="chain" id="PRO_5041773286" description="Carboxylic ester hydrolase" evidence="10">
    <location>
        <begin position="17"/>
        <end position="529"/>
    </location>
</feature>
<evidence type="ECO:0000256" key="9">
    <source>
        <dbReference type="ARBA" id="ARBA00034075"/>
    </source>
</evidence>
<feature type="signal peptide" evidence="10">
    <location>
        <begin position="1"/>
        <end position="16"/>
    </location>
</feature>
<evidence type="ECO:0000256" key="3">
    <source>
        <dbReference type="ARBA" id="ARBA00022651"/>
    </source>
</evidence>
<dbReference type="PANTHER" id="PTHR33938:SF15">
    <property type="entry name" value="FERULOYL ESTERASE B-RELATED"/>
    <property type="match status" value="1"/>
</dbReference>
<dbReference type="Pfam" id="PF07519">
    <property type="entry name" value="Tannase"/>
    <property type="match status" value="1"/>
</dbReference>
<keyword evidence="5 10" id="KW-0732">Signal</keyword>
<sequence>MRYLALAGLLAGLVSGATLAKPKLTCEQFGAELDIPNVTVNFATHVPAGTNLAFSQDYGLRSCRRPSQVVDVDLCRVAMYVATSNRSGITLEAWLPTNWSGRFLSSGNSVLSGCIQYEDLAYGSSLGFATVGANNGHNGTKGAALGENEDILRDFVDRSLHTGVLVGKQLTESFYGSAHHKSYYLGCSTGGRQGFKAVQTYPEDFDGVVVGAPALNFPSLISWNAHFYTILGKEGDPTFVSPVLWRGLIHLEVLHQCDGIDGALDGIIEDPLLCHFNPETLLCPSESSDTKPCLTPIQVSAVKRVYEDYYGADGELIYPRLQPGAEQMAATALFRGKPFPYSEDWFRYVVYKNASWDAATYSVQDARVAIEQDPFNISTWSGDLSAFESKGGKILHYHGQADAIITSSISPMYYDRVSSTMGKTPEELDDFYRFFRVSGMGHCIGGDGAYYIGNQAGTVSTPDPQNSVLLRMVDWVENGNAPETITGTRYINDDKDQGVELVRNHCKYPKRNVCIDKTNDQKAEAWQCV</sequence>
<dbReference type="GO" id="GO:0045493">
    <property type="term" value="P:xylan catabolic process"/>
    <property type="evidence" value="ECO:0007669"/>
    <property type="project" value="UniProtKB-KW"/>
</dbReference>
<keyword evidence="2" id="KW-0719">Serine esterase</keyword>
<dbReference type="InterPro" id="IPR029058">
    <property type="entry name" value="AB_hydrolase_fold"/>
</dbReference>
<dbReference type="EMBL" id="JAUBYV010000001">
    <property type="protein sequence ID" value="KAK2629592.1"/>
    <property type="molecule type" value="Genomic_DNA"/>
</dbReference>
<dbReference type="AlphaFoldDB" id="A0AAD9T5W2"/>
<dbReference type="GO" id="GO:0030600">
    <property type="term" value="F:feruloyl esterase activity"/>
    <property type="evidence" value="ECO:0007669"/>
    <property type="project" value="UniProtKB-EC"/>
</dbReference>
<evidence type="ECO:0000256" key="10">
    <source>
        <dbReference type="RuleBase" id="RU361238"/>
    </source>
</evidence>
<evidence type="ECO:0000256" key="4">
    <source>
        <dbReference type="ARBA" id="ARBA00022723"/>
    </source>
</evidence>
<gene>
    <name evidence="11" type="ORF">QTJ16_000412</name>
</gene>
<keyword evidence="12" id="KW-1185">Reference proteome</keyword>
<evidence type="ECO:0000256" key="1">
    <source>
        <dbReference type="ARBA" id="ARBA00006249"/>
    </source>
</evidence>
<dbReference type="EC" id="3.1.1.-" evidence="10"/>
<evidence type="ECO:0000313" key="11">
    <source>
        <dbReference type="EMBL" id="KAK2629592.1"/>
    </source>
</evidence>
<name>A0AAD9T5W2_9HELO</name>
<keyword evidence="4" id="KW-0479">Metal-binding</keyword>
<dbReference type="SUPFAM" id="SSF53474">
    <property type="entry name" value="alpha/beta-Hydrolases"/>
    <property type="match status" value="1"/>
</dbReference>